<protein>
    <submittedName>
        <fullName evidence="1">Uncharacterized protein</fullName>
    </submittedName>
</protein>
<keyword evidence="2" id="KW-1185">Reference proteome</keyword>
<dbReference type="EMBL" id="JBCGBO010000007">
    <property type="protein sequence ID" value="KAK9188545.1"/>
    <property type="molecule type" value="Genomic_DNA"/>
</dbReference>
<dbReference type="AlphaFoldDB" id="A0AAP0LZI9"/>
<evidence type="ECO:0000313" key="1">
    <source>
        <dbReference type="EMBL" id="KAK9188545.1"/>
    </source>
</evidence>
<comment type="caution">
    <text evidence="1">The sequence shown here is derived from an EMBL/GenBank/DDBJ whole genome shotgun (WGS) entry which is preliminary data.</text>
</comment>
<evidence type="ECO:0000313" key="2">
    <source>
        <dbReference type="Proteomes" id="UP001428341"/>
    </source>
</evidence>
<reference evidence="1 2" key="1">
    <citation type="submission" date="2024-05" db="EMBL/GenBank/DDBJ databases">
        <title>Haplotype-resolved chromosome-level genome assembly of Huyou (Citrus changshanensis).</title>
        <authorList>
            <person name="Miao C."/>
            <person name="Chen W."/>
            <person name="Wu Y."/>
            <person name="Wang L."/>
            <person name="Zhao S."/>
            <person name="Grierson D."/>
            <person name="Xu C."/>
            <person name="Chen K."/>
        </authorList>
    </citation>
    <scope>NUCLEOTIDE SEQUENCE [LARGE SCALE GENOMIC DNA]</scope>
    <source>
        <strain evidence="1">01-14</strain>
        <tissue evidence="1">Leaf</tissue>
    </source>
</reference>
<gene>
    <name evidence="1" type="ORF">WN944_019948</name>
</gene>
<organism evidence="1 2">
    <name type="scientific">Citrus x changshan-huyou</name>
    <dbReference type="NCBI Taxonomy" id="2935761"/>
    <lineage>
        <taxon>Eukaryota</taxon>
        <taxon>Viridiplantae</taxon>
        <taxon>Streptophyta</taxon>
        <taxon>Embryophyta</taxon>
        <taxon>Tracheophyta</taxon>
        <taxon>Spermatophyta</taxon>
        <taxon>Magnoliopsida</taxon>
        <taxon>eudicotyledons</taxon>
        <taxon>Gunneridae</taxon>
        <taxon>Pentapetalae</taxon>
        <taxon>rosids</taxon>
        <taxon>malvids</taxon>
        <taxon>Sapindales</taxon>
        <taxon>Rutaceae</taxon>
        <taxon>Aurantioideae</taxon>
        <taxon>Citrus</taxon>
    </lineage>
</organism>
<dbReference type="Proteomes" id="UP001428341">
    <property type="component" value="Unassembled WGS sequence"/>
</dbReference>
<sequence>MHSSLHTHTCCVCLCNPLWSYTLRRDCRYIFGNGSFSIIYIYFHTHTYSDFLIWNFKVQEQSGKVLNS</sequence>
<proteinExistence type="predicted"/>
<accession>A0AAP0LZI9</accession>
<name>A0AAP0LZI9_9ROSI</name>